<feature type="compositionally biased region" description="Basic residues" evidence="1">
    <location>
        <begin position="50"/>
        <end position="59"/>
    </location>
</feature>
<evidence type="ECO:0000256" key="1">
    <source>
        <dbReference type="SAM" id="MobiDB-lite"/>
    </source>
</evidence>
<dbReference type="RefSeq" id="WP_141643594.1">
    <property type="nucleotide sequence ID" value="NZ_VIFM01000060.1"/>
</dbReference>
<feature type="region of interest" description="Disordered" evidence="1">
    <location>
        <begin position="1"/>
        <end position="59"/>
    </location>
</feature>
<comment type="caution">
    <text evidence="2">The sequence shown here is derived from an EMBL/GenBank/DDBJ whole genome shotgun (WGS) entry which is preliminary data.</text>
</comment>
<feature type="compositionally biased region" description="Gly residues" evidence="1">
    <location>
        <begin position="21"/>
        <end position="30"/>
    </location>
</feature>
<feature type="compositionally biased region" description="Basic and acidic residues" evidence="1">
    <location>
        <begin position="38"/>
        <end position="49"/>
    </location>
</feature>
<evidence type="ECO:0000313" key="3">
    <source>
        <dbReference type="Proteomes" id="UP000315369"/>
    </source>
</evidence>
<dbReference type="EMBL" id="VIFM01000060">
    <property type="protein sequence ID" value="TQF14742.1"/>
    <property type="molecule type" value="Genomic_DNA"/>
</dbReference>
<keyword evidence="3" id="KW-1185">Reference proteome</keyword>
<proteinExistence type="predicted"/>
<dbReference type="Proteomes" id="UP000315369">
    <property type="component" value="Unassembled WGS sequence"/>
</dbReference>
<dbReference type="AlphaFoldDB" id="A0A540X0I1"/>
<accession>A0A540X0I1</accession>
<feature type="compositionally biased region" description="Low complexity" evidence="1">
    <location>
        <begin position="10"/>
        <end position="20"/>
    </location>
</feature>
<name>A0A540X0I1_9BACT</name>
<reference evidence="2 3" key="1">
    <citation type="submission" date="2019-06" db="EMBL/GenBank/DDBJ databases">
        <authorList>
            <person name="Livingstone P."/>
            <person name="Whitworth D."/>
        </authorList>
    </citation>
    <scope>NUCLEOTIDE SEQUENCE [LARGE SCALE GENOMIC DNA]</scope>
    <source>
        <strain evidence="2 3">AM401</strain>
    </source>
</reference>
<protein>
    <submittedName>
        <fullName evidence="2">Uncharacterized protein</fullName>
    </submittedName>
</protein>
<sequence>MAVVINEMEVVSAPPVASTPSGGGAGGSAEGGASAVQKAHEQERAQVLHRERHARVRAH</sequence>
<evidence type="ECO:0000313" key="2">
    <source>
        <dbReference type="EMBL" id="TQF14742.1"/>
    </source>
</evidence>
<gene>
    <name evidence="2" type="ORF">FJV41_17255</name>
</gene>
<organism evidence="2 3">
    <name type="scientific">Myxococcus llanfairpwllgwyngyllgogerychwyrndrobwllllantysiliogogogochensis</name>
    <dbReference type="NCBI Taxonomy" id="2590453"/>
    <lineage>
        <taxon>Bacteria</taxon>
        <taxon>Pseudomonadati</taxon>
        <taxon>Myxococcota</taxon>
        <taxon>Myxococcia</taxon>
        <taxon>Myxococcales</taxon>
        <taxon>Cystobacterineae</taxon>
        <taxon>Myxococcaceae</taxon>
        <taxon>Myxococcus</taxon>
    </lineage>
</organism>